<keyword evidence="3" id="KW-1185">Reference proteome</keyword>
<accession>A0A194VIB9</accession>
<protein>
    <submittedName>
        <fullName evidence="2">Uncharacterized protein</fullName>
    </submittedName>
</protein>
<feature type="compositionally biased region" description="Polar residues" evidence="1">
    <location>
        <begin position="44"/>
        <end position="62"/>
    </location>
</feature>
<dbReference type="AlphaFoldDB" id="A0A194VIB9"/>
<proteinExistence type="predicted"/>
<sequence>MNMDNSGGHPAVVASPQNQALGFAGYQGIPTLLDMVFDYKSNHATSQNQSTSSEALENTPMETHNRRHPDLRNTAISRDIIAKQQLGPLYNKHKQYEYGVIDTRATMKTGEDALNARAEDLLVKKVPNPDGAKKSKFYCHSCYDSYCDWKSRHVKNCHMQDPDSDPLLICPQCFRGIRAHHHGLEELDAYMVKHKQNCDEYMRTSRTFGVDPVAAEMYRPIDTNAVIAQYPNAELRAQKQPRTDAVNAGHTITIGA</sequence>
<dbReference type="EMBL" id="KN796115">
    <property type="protein sequence ID" value="KUI63886.1"/>
    <property type="molecule type" value="Genomic_DNA"/>
</dbReference>
<reference evidence="2" key="1">
    <citation type="submission" date="2014-12" db="EMBL/GenBank/DDBJ databases">
        <title>Genome Sequence of Valsa Canker Pathogens Uncovers a Specific Adaption of Colonization on Woody Bark.</title>
        <authorList>
            <person name="Yin Z."/>
            <person name="Liu H."/>
            <person name="Gao X."/>
            <person name="Li Z."/>
            <person name="Song N."/>
            <person name="Ke X."/>
            <person name="Dai Q."/>
            <person name="Wu Y."/>
            <person name="Sun Y."/>
            <person name="Xu J.-R."/>
            <person name="Kang Z.K."/>
            <person name="Wang L."/>
            <person name="Huang L."/>
        </authorList>
    </citation>
    <scope>NUCLEOTIDE SEQUENCE [LARGE SCALE GENOMIC DNA]</scope>
    <source>
        <strain evidence="2">03-8</strain>
    </source>
</reference>
<feature type="region of interest" description="Disordered" evidence="1">
    <location>
        <begin position="44"/>
        <end position="67"/>
    </location>
</feature>
<organism evidence="2 3">
    <name type="scientific">Cytospora mali</name>
    <name type="common">Apple Valsa canker fungus</name>
    <name type="synonym">Valsa mali</name>
    <dbReference type="NCBI Taxonomy" id="578113"/>
    <lineage>
        <taxon>Eukaryota</taxon>
        <taxon>Fungi</taxon>
        <taxon>Dikarya</taxon>
        <taxon>Ascomycota</taxon>
        <taxon>Pezizomycotina</taxon>
        <taxon>Sordariomycetes</taxon>
        <taxon>Sordariomycetidae</taxon>
        <taxon>Diaporthales</taxon>
        <taxon>Cytosporaceae</taxon>
        <taxon>Cytospora</taxon>
    </lineage>
</organism>
<evidence type="ECO:0000313" key="2">
    <source>
        <dbReference type="EMBL" id="KUI63886.1"/>
    </source>
</evidence>
<name>A0A194VIB9_CYTMA</name>
<dbReference type="Proteomes" id="UP000078559">
    <property type="component" value="Unassembled WGS sequence"/>
</dbReference>
<evidence type="ECO:0000256" key="1">
    <source>
        <dbReference type="SAM" id="MobiDB-lite"/>
    </source>
</evidence>
<gene>
    <name evidence="2" type="ORF">VM1G_10638</name>
</gene>
<evidence type="ECO:0000313" key="3">
    <source>
        <dbReference type="Proteomes" id="UP000078559"/>
    </source>
</evidence>